<dbReference type="GO" id="GO:0008470">
    <property type="term" value="F:3-methylbutanoyl-CoA dehydrogenase activity"/>
    <property type="evidence" value="ECO:0007669"/>
    <property type="project" value="TreeGrafter"/>
</dbReference>
<dbReference type="InterPro" id="IPR013786">
    <property type="entry name" value="AcylCoA_DH/ox_N"/>
</dbReference>
<keyword evidence="1 5" id="KW-0560">Oxidoreductase</keyword>
<dbReference type="InterPro" id="IPR046373">
    <property type="entry name" value="Acyl-CoA_Oxase/DH_mid-dom_sf"/>
</dbReference>
<dbReference type="EC" id="1.-.-.-" evidence="5"/>
<dbReference type="Pfam" id="PF08028">
    <property type="entry name" value="Acyl-CoA_dh_2"/>
    <property type="match status" value="1"/>
</dbReference>
<evidence type="ECO:0000313" key="6">
    <source>
        <dbReference type="Proteomes" id="UP001234585"/>
    </source>
</evidence>
<dbReference type="Gene3D" id="2.40.110.10">
    <property type="entry name" value="Butyryl-CoA Dehydrogenase, subunit A, domain 2"/>
    <property type="match status" value="1"/>
</dbReference>
<dbReference type="NCBIfam" id="TIGR04022">
    <property type="entry name" value="sulfur_SfnB"/>
    <property type="match status" value="1"/>
</dbReference>
<dbReference type="InterPro" id="IPR037069">
    <property type="entry name" value="AcylCoA_DH/ox_N_sf"/>
</dbReference>
<evidence type="ECO:0000259" key="3">
    <source>
        <dbReference type="Pfam" id="PF02771"/>
    </source>
</evidence>
<keyword evidence="6" id="KW-1185">Reference proteome</keyword>
<feature type="domain" description="Acyl-CoA dehydrogenase/oxidase N-terminal" evidence="3">
    <location>
        <begin position="34"/>
        <end position="131"/>
    </location>
</feature>
<dbReference type="InterPro" id="IPR023922">
    <property type="entry name" value="S04_starv_induced_SfnB"/>
</dbReference>
<dbReference type="Gene3D" id="1.20.140.10">
    <property type="entry name" value="Butyryl-CoA Dehydrogenase, subunit A, domain 3"/>
    <property type="match status" value="1"/>
</dbReference>
<proteinExistence type="predicted"/>
<dbReference type="InterPro" id="IPR013107">
    <property type="entry name" value="Acyl-CoA_DH_C"/>
</dbReference>
<dbReference type="PANTHER" id="PTHR43884">
    <property type="entry name" value="ACYL-COA DEHYDROGENASE"/>
    <property type="match status" value="1"/>
</dbReference>
<evidence type="ECO:0000256" key="1">
    <source>
        <dbReference type="ARBA" id="ARBA00023002"/>
    </source>
</evidence>
<dbReference type="Gene3D" id="1.10.540.10">
    <property type="entry name" value="Acyl-CoA dehydrogenase/oxidase, N-terminal domain"/>
    <property type="match status" value="1"/>
</dbReference>
<dbReference type="GO" id="GO:0050660">
    <property type="term" value="F:flavin adenine dinucleotide binding"/>
    <property type="evidence" value="ECO:0007669"/>
    <property type="project" value="InterPro"/>
</dbReference>
<feature type="compositionally biased region" description="Basic and acidic residues" evidence="2">
    <location>
        <begin position="407"/>
        <end position="426"/>
    </location>
</feature>
<dbReference type="AlphaFoldDB" id="A0AA50CQN6"/>
<dbReference type="InterPro" id="IPR036250">
    <property type="entry name" value="AcylCo_DH-like_C"/>
</dbReference>
<name>A0AA50CQN6_9HYPH</name>
<evidence type="ECO:0000313" key="5">
    <source>
        <dbReference type="EMBL" id="WLR99538.1"/>
    </source>
</evidence>
<accession>A0AA50CQN6</accession>
<dbReference type="Pfam" id="PF02771">
    <property type="entry name" value="Acyl-CoA_dh_N"/>
    <property type="match status" value="1"/>
</dbReference>
<evidence type="ECO:0000256" key="2">
    <source>
        <dbReference type="SAM" id="MobiDB-lite"/>
    </source>
</evidence>
<dbReference type="SUPFAM" id="SSF47203">
    <property type="entry name" value="Acyl-CoA dehydrogenase C-terminal domain-like"/>
    <property type="match status" value="1"/>
</dbReference>
<dbReference type="InterPro" id="IPR009100">
    <property type="entry name" value="AcylCoA_DH/oxidase_NM_dom_sf"/>
</dbReference>
<dbReference type="GO" id="GO:0006552">
    <property type="term" value="P:L-leucine catabolic process"/>
    <property type="evidence" value="ECO:0007669"/>
    <property type="project" value="TreeGrafter"/>
</dbReference>
<dbReference type="RefSeq" id="WP_306038882.1">
    <property type="nucleotide sequence ID" value="NZ_CP132303.1"/>
</dbReference>
<organism evidence="5 6">
    <name type="scientific">Shinella sumterensis</name>
    <dbReference type="NCBI Taxonomy" id="1967501"/>
    <lineage>
        <taxon>Bacteria</taxon>
        <taxon>Pseudomonadati</taxon>
        <taxon>Pseudomonadota</taxon>
        <taxon>Alphaproteobacteria</taxon>
        <taxon>Hyphomicrobiales</taxon>
        <taxon>Rhizobiaceae</taxon>
        <taxon>Shinella</taxon>
    </lineage>
</organism>
<gene>
    <name evidence="5" type="ORF">Q9313_22440</name>
</gene>
<dbReference type="SUPFAM" id="SSF56645">
    <property type="entry name" value="Acyl-CoA dehydrogenase NM domain-like"/>
    <property type="match status" value="1"/>
</dbReference>
<sequence>MNEHFPSVSLPIGARTRARAPAHIITSDTEALDVAARLAERFAVEAADRDRDRRLPYEEVDAFSQSGLWAITVPKSHGGAEVSYGTLAKVVETISAADGSLGQIPQNHYFLLEVLRWGGSAAQKRFLYSRVLGGDRFGNAIAELGTPTASAIRSTLVPDGESYRLSGRKYYCSGVLFADWVVPLVVDEHDKRAFVFLASETPGLSLVDDWSGFGQRTTASGTTILEEVTVPADAVVPTHGADGFSLSNPVAHIMHAAIDAGTARGAIDTAIRFIREKARPWADSGITSAAEDPHTILQIGELTMRLHAAEALIERSGFILDRVSASPDSDGWAEAAVAVAEAKMASADVALQASSKLIELGGASATRGGLNYDRFWRNVRTHSVHDPIRWRAHEVGNYWLNGIPPKQHGDRSRGVETKVLQKETGE</sequence>
<feature type="domain" description="Acyl-CoA dehydrogenase C-terminal" evidence="4">
    <location>
        <begin position="253"/>
        <end position="386"/>
    </location>
</feature>
<protein>
    <submittedName>
        <fullName evidence="5">SfnB family sulfur acquisition oxidoreductase</fullName>
        <ecNumber evidence="5">1.-.-.-</ecNumber>
    </submittedName>
</protein>
<keyword evidence="5" id="KW-0614">Plasmid</keyword>
<geneLocation type="plasmid" evidence="5 6">
    <name>unnamed1</name>
</geneLocation>
<dbReference type="Proteomes" id="UP001234585">
    <property type="component" value="Plasmid unnamed1"/>
</dbReference>
<dbReference type="PIRSF" id="PIRSF016578">
    <property type="entry name" value="HsaA"/>
    <property type="match status" value="1"/>
</dbReference>
<reference evidence="5 6" key="1">
    <citation type="submission" date="2023-08" db="EMBL/GenBank/DDBJ databases">
        <title>Pathogen: clinical or host-associated sample.</title>
        <authorList>
            <person name="Hergert J."/>
            <person name="Casey R."/>
            <person name="Wagner J."/>
            <person name="Young E.L."/>
            <person name="Oakeson K.F."/>
        </authorList>
    </citation>
    <scope>NUCLEOTIDE SEQUENCE [LARGE SCALE GENOMIC DNA]</scope>
    <source>
        <strain evidence="5 6">1760953</strain>
        <plasmid evidence="5 6">unnamed1</plasmid>
    </source>
</reference>
<feature type="region of interest" description="Disordered" evidence="2">
    <location>
        <begin position="406"/>
        <end position="426"/>
    </location>
</feature>
<dbReference type="PANTHER" id="PTHR43884:SF12">
    <property type="entry name" value="ISOVALERYL-COA DEHYDROGENASE, MITOCHONDRIAL-RELATED"/>
    <property type="match status" value="1"/>
</dbReference>
<dbReference type="EMBL" id="CP132303">
    <property type="protein sequence ID" value="WLR99538.1"/>
    <property type="molecule type" value="Genomic_DNA"/>
</dbReference>
<evidence type="ECO:0000259" key="4">
    <source>
        <dbReference type="Pfam" id="PF08028"/>
    </source>
</evidence>